<feature type="transmembrane region" description="Helical" evidence="8">
    <location>
        <begin position="152"/>
        <end position="169"/>
    </location>
</feature>
<feature type="transmembrane region" description="Helical" evidence="8">
    <location>
        <begin position="92"/>
        <end position="113"/>
    </location>
</feature>
<keyword evidence="5 8" id="KW-0812">Transmembrane</keyword>
<evidence type="ECO:0000256" key="3">
    <source>
        <dbReference type="ARBA" id="ARBA00022676"/>
    </source>
</evidence>
<keyword evidence="3 10" id="KW-0328">Glycosyltransferase</keyword>
<keyword evidence="4 10" id="KW-0808">Transferase</keyword>
<dbReference type="InterPro" id="IPR038731">
    <property type="entry name" value="RgtA/B/C-like"/>
</dbReference>
<dbReference type="GO" id="GO:0005886">
    <property type="term" value="C:plasma membrane"/>
    <property type="evidence" value="ECO:0007669"/>
    <property type="project" value="UniProtKB-SubCell"/>
</dbReference>
<dbReference type="AlphaFoldDB" id="A0A660LC27"/>
<comment type="subcellular location">
    <subcellularLocation>
        <location evidence="1">Cell membrane</location>
        <topology evidence="1">Multi-pass membrane protein</topology>
    </subcellularLocation>
</comment>
<sequence>MLSRERAPAAILALILLVAFGLRVWSLGHGLPYSYNLDERAHFVPHAVAMTSGDLNPGYFINPPFLTYILAAWLSVIHLGGVEQWFADDAGAVFLAGRWISVFFGVGTVAATYFAGKAWFGRAAGLIAAAILAVAFLPVFYSRLALNDGPGMLPCALALWASAVVLRTGSTKALLAGGAAVGLAASFKYSDGAVVIALVAAAFLSPLSIKAALKGLVLAGLIAIAAVIVTNPYLFADWGTFINDLDRQRKFADGPPLLGQPERNGWWYYLTSSTWALGWFPSVFAVAGGVMLLIRRRYKEAAVLGGLIVLYWLYMGSQSRFYARWMLPLYPALAVLAAYALTQLRSNKAAAVAAVGFLVATAVPTVRNAIVMGREDTRTQTRDWLVANVPQGTKVAFEPIAPSEWYGSTPGGGAKAHPIQQWTRFNRNDAIIAELADEHSGSRRPANFQNYERTLTPKLIDIYRREGVCWVVTGSTQYGRTAAEPYRAPAAVKYYRALKRQADVVFKTDPTDGTLPRYQVDKSFNYIESEFKRPGPEMIVYRLRNCS</sequence>
<feature type="transmembrane region" description="Helical" evidence="8">
    <location>
        <begin position="266"/>
        <end position="294"/>
    </location>
</feature>
<dbReference type="EMBL" id="RBIL01000001">
    <property type="protein sequence ID" value="RKQ92617.1"/>
    <property type="molecule type" value="Genomic_DNA"/>
</dbReference>
<evidence type="ECO:0000256" key="2">
    <source>
        <dbReference type="ARBA" id="ARBA00022475"/>
    </source>
</evidence>
<dbReference type="PANTHER" id="PTHR33908">
    <property type="entry name" value="MANNOSYLTRANSFERASE YKCB-RELATED"/>
    <property type="match status" value="1"/>
</dbReference>
<dbReference type="GO" id="GO:0016763">
    <property type="term" value="F:pentosyltransferase activity"/>
    <property type="evidence" value="ECO:0007669"/>
    <property type="project" value="TreeGrafter"/>
</dbReference>
<evidence type="ECO:0000256" key="4">
    <source>
        <dbReference type="ARBA" id="ARBA00022679"/>
    </source>
</evidence>
<feature type="domain" description="Glycosyltransferase RgtA/B/C/D-like" evidence="9">
    <location>
        <begin position="91"/>
        <end position="228"/>
    </location>
</feature>
<evidence type="ECO:0000313" key="11">
    <source>
        <dbReference type="Proteomes" id="UP000278962"/>
    </source>
</evidence>
<feature type="transmembrane region" description="Helical" evidence="8">
    <location>
        <begin position="60"/>
        <end position="80"/>
    </location>
</feature>
<feature type="transmembrane region" description="Helical" evidence="8">
    <location>
        <begin position="349"/>
        <end position="370"/>
    </location>
</feature>
<dbReference type="RefSeq" id="WP_121250301.1">
    <property type="nucleotide sequence ID" value="NZ_RBIL01000001.1"/>
</dbReference>
<keyword evidence="6 8" id="KW-1133">Transmembrane helix</keyword>
<feature type="transmembrane region" description="Helical" evidence="8">
    <location>
        <begin position="119"/>
        <end position="140"/>
    </location>
</feature>
<name>A0A660LC27_9ACTN</name>
<reference evidence="10 11" key="1">
    <citation type="submission" date="2018-10" db="EMBL/GenBank/DDBJ databases">
        <title>Genomic Encyclopedia of Archaeal and Bacterial Type Strains, Phase II (KMG-II): from individual species to whole genera.</title>
        <authorList>
            <person name="Goeker M."/>
        </authorList>
    </citation>
    <scope>NUCLEOTIDE SEQUENCE [LARGE SCALE GENOMIC DNA]</scope>
    <source>
        <strain evidence="10 11">DSM 14954</strain>
    </source>
</reference>
<organism evidence="10 11">
    <name type="scientific">Solirubrobacter pauli</name>
    <dbReference type="NCBI Taxonomy" id="166793"/>
    <lineage>
        <taxon>Bacteria</taxon>
        <taxon>Bacillati</taxon>
        <taxon>Actinomycetota</taxon>
        <taxon>Thermoleophilia</taxon>
        <taxon>Solirubrobacterales</taxon>
        <taxon>Solirubrobacteraceae</taxon>
        <taxon>Solirubrobacter</taxon>
    </lineage>
</organism>
<gene>
    <name evidence="10" type="ORF">C8N24_2469</name>
</gene>
<protein>
    <submittedName>
        <fullName evidence="10">Dolichyl-phosphate-mannose-protein mannosyltransferase</fullName>
    </submittedName>
</protein>
<proteinExistence type="predicted"/>
<dbReference type="InterPro" id="IPR050297">
    <property type="entry name" value="LipidA_mod_glycosyltrf_83"/>
</dbReference>
<dbReference type="PANTHER" id="PTHR33908:SF11">
    <property type="entry name" value="MEMBRANE PROTEIN"/>
    <property type="match status" value="1"/>
</dbReference>
<evidence type="ECO:0000256" key="1">
    <source>
        <dbReference type="ARBA" id="ARBA00004651"/>
    </source>
</evidence>
<keyword evidence="7 8" id="KW-0472">Membrane</keyword>
<dbReference type="Proteomes" id="UP000278962">
    <property type="component" value="Unassembled WGS sequence"/>
</dbReference>
<comment type="caution">
    <text evidence="10">The sequence shown here is derived from an EMBL/GenBank/DDBJ whole genome shotgun (WGS) entry which is preliminary data.</text>
</comment>
<feature type="transmembrane region" description="Helical" evidence="8">
    <location>
        <begin position="216"/>
        <end position="235"/>
    </location>
</feature>
<dbReference type="Pfam" id="PF13231">
    <property type="entry name" value="PMT_2"/>
    <property type="match status" value="1"/>
</dbReference>
<keyword evidence="2" id="KW-1003">Cell membrane</keyword>
<evidence type="ECO:0000256" key="8">
    <source>
        <dbReference type="SAM" id="Phobius"/>
    </source>
</evidence>
<accession>A0A660LC27</accession>
<evidence type="ECO:0000313" key="10">
    <source>
        <dbReference type="EMBL" id="RKQ92617.1"/>
    </source>
</evidence>
<evidence type="ECO:0000256" key="6">
    <source>
        <dbReference type="ARBA" id="ARBA00022989"/>
    </source>
</evidence>
<feature type="transmembrane region" description="Helical" evidence="8">
    <location>
        <begin position="189"/>
        <end position="209"/>
    </location>
</feature>
<keyword evidence="11" id="KW-1185">Reference proteome</keyword>
<feature type="transmembrane region" description="Helical" evidence="8">
    <location>
        <begin position="301"/>
        <end position="317"/>
    </location>
</feature>
<dbReference type="OrthoDB" id="5240656at2"/>
<evidence type="ECO:0000259" key="9">
    <source>
        <dbReference type="Pfam" id="PF13231"/>
    </source>
</evidence>
<evidence type="ECO:0000256" key="5">
    <source>
        <dbReference type="ARBA" id="ARBA00022692"/>
    </source>
</evidence>
<evidence type="ECO:0000256" key="7">
    <source>
        <dbReference type="ARBA" id="ARBA00023136"/>
    </source>
</evidence>
<dbReference type="GO" id="GO:0009103">
    <property type="term" value="P:lipopolysaccharide biosynthetic process"/>
    <property type="evidence" value="ECO:0007669"/>
    <property type="project" value="UniProtKB-ARBA"/>
</dbReference>